<dbReference type="Gene3D" id="3.30.420.40">
    <property type="match status" value="2"/>
</dbReference>
<comment type="caution">
    <text evidence="2">The sequence shown here is derived from an EMBL/GenBank/DDBJ whole genome shotgun (WGS) entry which is preliminary data.</text>
</comment>
<evidence type="ECO:0000256" key="1">
    <source>
        <dbReference type="ARBA" id="ARBA00006479"/>
    </source>
</evidence>
<dbReference type="EMBL" id="BMPP01000015">
    <property type="protein sequence ID" value="GGK35574.1"/>
    <property type="molecule type" value="Genomic_DNA"/>
</dbReference>
<dbReference type="Proteomes" id="UP000647587">
    <property type="component" value="Unassembled WGS sequence"/>
</dbReference>
<evidence type="ECO:0000313" key="3">
    <source>
        <dbReference type="Proteomes" id="UP000647587"/>
    </source>
</evidence>
<accession>A0ABQ2F2H2</accession>
<name>A0ABQ2F2H2_9DEIO</name>
<gene>
    <name evidence="2" type="primary">xylR</name>
    <name evidence="2" type="ORF">GCM10008955_31850</name>
</gene>
<sequence length="391" mass="41981">MRADNLSVVVEALQKLQPISRSALADATGLTAATITHMVNELEAFNLLVEAPSGERNVGRRPTLLSFNRQRGQLIGVEVSRTRIHAIRSDFSGQALARLDRPFRPTSSVKKGLSTICEAITELIDPALPLLGIGVGIPGPVNSTQGIVIEPPNFGGWRNVPLTSALTERFGVPCWLDDDAKAAAYGERWYGAGRHEETLLYISLRSGVGAGLIVGDRVYRGAHELAGEIGHTTIHVDGPLCECGNRGCLETLVSVPAIMQEARRLGLDAEDPADLHRMAVAGDVLAQNIKDRVYLYLSAGLVNAVNHYDPAVIVLGGQLVRAWPDLTENVARKVKGRSFGYLSKDIRIMESMLDIDASALGAVAIAIHNILRDPAEALPGTSHAEFSVVNS</sequence>
<keyword evidence="3" id="KW-1185">Reference proteome</keyword>
<dbReference type="PANTHER" id="PTHR18964">
    <property type="entry name" value="ROK (REPRESSOR, ORF, KINASE) FAMILY"/>
    <property type="match status" value="1"/>
</dbReference>
<dbReference type="InterPro" id="IPR000600">
    <property type="entry name" value="ROK"/>
</dbReference>
<dbReference type="InterPro" id="IPR049874">
    <property type="entry name" value="ROK_cs"/>
</dbReference>
<dbReference type="InterPro" id="IPR036390">
    <property type="entry name" value="WH_DNA-bd_sf"/>
</dbReference>
<proteinExistence type="inferred from homology"/>
<dbReference type="Gene3D" id="1.10.10.10">
    <property type="entry name" value="Winged helix-like DNA-binding domain superfamily/Winged helix DNA-binding domain"/>
    <property type="match status" value="1"/>
</dbReference>
<dbReference type="InterPro" id="IPR036388">
    <property type="entry name" value="WH-like_DNA-bd_sf"/>
</dbReference>
<dbReference type="SUPFAM" id="SSF46785">
    <property type="entry name" value="Winged helix' DNA-binding domain"/>
    <property type="match status" value="1"/>
</dbReference>
<dbReference type="Pfam" id="PF00480">
    <property type="entry name" value="ROK"/>
    <property type="match status" value="1"/>
</dbReference>
<comment type="similarity">
    <text evidence="1">Belongs to the ROK (NagC/XylR) family.</text>
</comment>
<protein>
    <submittedName>
        <fullName evidence="2">Xylose repressor</fullName>
    </submittedName>
</protein>
<dbReference type="SUPFAM" id="SSF53067">
    <property type="entry name" value="Actin-like ATPase domain"/>
    <property type="match status" value="1"/>
</dbReference>
<evidence type="ECO:0000313" key="2">
    <source>
        <dbReference type="EMBL" id="GGK35574.1"/>
    </source>
</evidence>
<dbReference type="InterPro" id="IPR043129">
    <property type="entry name" value="ATPase_NBD"/>
</dbReference>
<dbReference type="CDD" id="cd24076">
    <property type="entry name" value="ASKHA_ATPase_ROK_BsXylR-like"/>
    <property type="match status" value="1"/>
</dbReference>
<reference evidence="3" key="1">
    <citation type="journal article" date="2019" name="Int. J. Syst. Evol. Microbiol.">
        <title>The Global Catalogue of Microorganisms (GCM) 10K type strain sequencing project: providing services to taxonomists for standard genome sequencing and annotation.</title>
        <authorList>
            <consortium name="The Broad Institute Genomics Platform"/>
            <consortium name="The Broad Institute Genome Sequencing Center for Infectious Disease"/>
            <person name="Wu L."/>
            <person name="Ma J."/>
        </authorList>
    </citation>
    <scope>NUCLEOTIDE SEQUENCE [LARGE SCALE GENOMIC DNA]</scope>
    <source>
        <strain evidence="3">JCM 30331</strain>
    </source>
</reference>
<organism evidence="2 3">
    <name type="scientific">Deinococcus malanensis</name>
    <dbReference type="NCBI Taxonomy" id="1706855"/>
    <lineage>
        <taxon>Bacteria</taxon>
        <taxon>Thermotogati</taxon>
        <taxon>Deinococcota</taxon>
        <taxon>Deinococci</taxon>
        <taxon>Deinococcales</taxon>
        <taxon>Deinococcaceae</taxon>
        <taxon>Deinococcus</taxon>
    </lineage>
</organism>
<dbReference type="PROSITE" id="PS01125">
    <property type="entry name" value="ROK"/>
    <property type="match status" value="1"/>
</dbReference>
<dbReference type="PANTHER" id="PTHR18964:SF149">
    <property type="entry name" value="BIFUNCTIONAL UDP-N-ACETYLGLUCOSAMINE 2-EPIMERASE_N-ACETYLMANNOSAMINE KINASE"/>
    <property type="match status" value="1"/>
</dbReference>